<organism evidence="2 3">
    <name type="scientific">Exiguobacterium mexicanum</name>
    <dbReference type="NCBI Taxonomy" id="340146"/>
    <lineage>
        <taxon>Bacteria</taxon>
        <taxon>Bacillati</taxon>
        <taxon>Bacillota</taxon>
        <taxon>Bacilli</taxon>
        <taxon>Bacillales</taxon>
        <taxon>Bacillales Family XII. Incertae Sedis</taxon>
        <taxon>Exiguobacterium</taxon>
    </lineage>
</organism>
<keyword evidence="3" id="KW-1185">Reference proteome</keyword>
<dbReference type="EMBL" id="JASWER010000001">
    <property type="protein sequence ID" value="MDL5375517.1"/>
    <property type="molecule type" value="Genomic_DNA"/>
</dbReference>
<protein>
    <submittedName>
        <fullName evidence="2">DUF1836 domain-containing protein</fullName>
    </submittedName>
</protein>
<accession>A0ABT7MJC4</accession>
<feature type="coiled-coil region" evidence="1">
    <location>
        <begin position="117"/>
        <end position="144"/>
    </location>
</feature>
<gene>
    <name evidence="2" type="ORF">QR695_00710</name>
</gene>
<proteinExistence type="predicted"/>
<dbReference type="Pfam" id="PF08876">
    <property type="entry name" value="DUF1836"/>
    <property type="match status" value="1"/>
</dbReference>
<dbReference type="InterPro" id="IPR014975">
    <property type="entry name" value="DUF1836"/>
</dbReference>
<keyword evidence="1" id="KW-0175">Coiled coil</keyword>
<dbReference type="PANTHER" id="PTHR40056:SF1">
    <property type="entry name" value="DUF1836 DOMAIN-CONTAINING PROTEIN"/>
    <property type="match status" value="1"/>
</dbReference>
<name>A0ABT7MJC4_9BACL</name>
<reference evidence="2 3" key="1">
    <citation type="submission" date="2023-06" db="EMBL/GenBank/DDBJ databases">
        <title>Influencing factors and mechanism of Cr(VI) reduction by facultative anaerobic Exiguobacterium sp. PY14.</title>
        <authorList>
            <person name="Zou L."/>
        </authorList>
    </citation>
    <scope>NUCLEOTIDE SEQUENCE [LARGE SCALE GENOMIC DNA]</scope>
    <source>
        <strain evidence="2 3">PY14</strain>
    </source>
</reference>
<dbReference type="Proteomes" id="UP001230807">
    <property type="component" value="Unassembled WGS sequence"/>
</dbReference>
<dbReference type="RefSeq" id="WP_029595911.1">
    <property type="nucleotide sequence ID" value="NZ_CP183077.1"/>
</dbReference>
<evidence type="ECO:0000313" key="2">
    <source>
        <dbReference type="EMBL" id="MDL5375517.1"/>
    </source>
</evidence>
<evidence type="ECO:0000313" key="3">
    <source>
        <dbReference type="Proteomes" id="UP001230807"/>
    </source>
</evidence>
<evidence type="ECO:0000256" key="1">
    <source>
        <dbReference type="SAM" id="Coils"/>
    </source>
</evidence>
<comment type="caution">
    <text evidence="2">The sequence shown here is derived from an EMBL/GenBank/DDBJ whole genome shotgun (WGS) entry which is preliminary data.</text>
</comment>
<dbReference type="PANTHER" id="PTHR40056">
    <property type="entry name" value="HYPOTHETICAL CYTOSOLIC PROTEIN"/>
    <property type="match status" value="1"/>
</dbReference>
<sequence>MKPHEIVETEGTLPKQVLPTIDLYMDQVIQLFEQHYGKMKRSDDETILTKTMINNYAKGKLFHPVKNKKYTNEHLMLLSLIYEMKGLLSINDIKETLRPLNESDEGFSLEDFYDAYQVQKEQNMQAFEEQAETLLANVRTSETNGIQQSLAIASAVHMSHLFQRLAEQLIDESK</sequence>